<feature type="domain" description="F-box protein AT5G49610-like beta-propeller" evidence="1">
    <location>
        <begin position="137"/>
        <end position="410"/>
    </location>
</feature>
<dbReference type="SUPFAM" id="SSF81383">
    <property type="entry name" value="F-box domain"/>
    <property type="match status" value="1"/>
</dbReference>
<dbReference type="Proteomes" id="UP001497457">
    <property type="component" value="Chromosome 10rd"/>
</dbReference>
<dbReference type="Pfam" id="PF23635">
    <property type="entry name" value="Beta-prop_AT5G49610-like"/>
    <property type="match status" value="1"/>
</dbReference>
<keyword evidence="3" id="KW-1185">Reference proteome</keyword>
<dbReference type="EMBL" id="OZ075120">
    <property type="protein sequence ID" value="CAL4892466.1"/>
    <property type="molecule type" value="Genomic_DNA"/>
</dbReference>
<dbReference type="PANTHER" id="PTHR33207">
    <property type="entry name" value="F-BOX DOMAIN CONTAINING PROTEIN-RELATED"/>
    <property type="match status" value="1"/>
</dbReference>
<gene>
    <name evidence="2" type="ORF">URODEC1_LOCUS4287</name>
</gene>
<accession>A0ABC8VK87</accession>
<name>A0ABC8VK87_9POAL</name>
<reference evidence="2" key="1">
    <citation type="submission" date="2024-10" db="EMBL/GenBank/DDBJ databases">
        <authorList>
            <person name="Ryan C."/>
        </authorList>
    </citation>
    <scope>NUCLEOTIDE SEQUENCE [LARGE SCALE GENOMIC DNA]</scope>
</reference>
<proteinExistence type="predicted"/>
<evidence type="ECO:0000313" key="3">
    <source>
        <dbReference type="Proteomes" id="UP001497457"/>
    </source>
</evidence>
<dbReference type="InterPro" id="IPR036047">
    <property type="entry name" value="F-box-like_dom_sf"/>
</dbReference>
<protein>
    <recommendedName>
        <fullName evidence="1">F-box protein AT5G49610-like beta-propeller domain-containing protein</fullName>
    </recommendedName>
</protein>
<evidence type="ECO:0000259" key="1">
    <source>
        <dbReference type="Pfam" id="PF23635"/>
    </source>
</evidence>
<evidence type="ECO:0000313" key="2">
    <source>
        <dbReference type="EMBL" id="CAL4892466.1"/>
    </source>
</evidence>
<sequence length="418" mass="46575">MASQQPPRRRLRLRLRLPPTANPQAPAAATTIHDLSADLLLDIFLRLPSLPSLVRAALTCRSFLAAVRCSPAFRRSFRELHQPPLLGLFFDPDGPDAPSFAPLRRRSDPSLAAAVRGADFFLTRVPAADDASPSWEILDCRGGYLLLVSWGSEQIYAYSPVTRALDLIPMPPDDIAEGSDGEFVYHGFHMVSSDEVPWSFRVVCLCFDATQVRAAVFSSATREWRVLPWVEPAPEQQADDQYWLQRSTQVNGSLYLAHADQAYMVVLDTATMQFSCIDLPDQLEGRGHLYRAGETKDGKLCIVCAIHFNLFVWYRRAGADGVDKWALNRIFALEGEVLEATGGSSDEHGALKVLDIMDGIVYLSTSETLKDASLPCWFLTFCLETSKLEKLFHKLNDSYVHPYSMAWPPSLVADIVNP</sequence>
<dbReference type="InterPro" id="IPR056594">
    <property type="entry name" value="AT5G49610-like_b-prop"/>
</dbReference>
<dbReference type="AlphaFoldDB" id="A0ABC8VK87"/>
<organism evidence="2 3">
    <name type="scientific">Urochloa decumbens</name>
    <dbReference type="NCBI Taxonomy" id="240449"/>
    <lineage>
        <taxon>Eukaryota</taxon>
        <taxon>Viridiplantae</taxon>
        <taxon>Streptophyta</taxon>
        <taxon>Embryophyta</taxon>
        <taxon>Tracheophyta</taxon>
        <taxon>Spermatophyta</taxon>
        <taxon>Magnoliopsida</taxon>
        <taxon>Liliopsida</taxon>
        <taxon>Poales</taxon>
        <taxon>Poaceae</taxon>
        <taxon>PACMAD clade</taxon>
        <taxon>Panicoideae</taxon>
        <taxon>Panicodae</taxon>
        <taxon>Paniceae</taxon>
        <taxon>Melinidinae</taxon>
        <taxon>Urochloa</taxon>
    </lineage>
</organism>